<accession>A0A0L0T9I2</accession>
<dbReference type="VEuPathDB" id="FungiDB:AMAG_15642"/>
<dbReference type="EMBL" id="GG745371">
    <property type="protein sequence ID" value="KNE71407.1"/>
    <property type="molecule type" value="Genomic_DNA"/>
</dbReference>
<reference evidence="2 3" key="1">
    <citation type="submission" date="2009-11" db="EMBL/GenBank/DDBJ databases">
        <title>Annotation of Allomyces macrogynus ATCC 38327.</title>
        <authorList>
            <consortium name="The Broad Institute Genome Sequencing Platform"/>
            <person name="Russ C."/>
            <person name="Cuomo C."/>
            <person name="Burger G."/>
            <person name="Gray M.W."/>
            <person name="Holland P.W.H."/>
            <person name="King N."/>
            <person name="Lang F.B.F."/>
            <person name="Roger A.J."/>
            <person name="Ruiz-Trillo I."/>
            <person name="Young S.K."/>
            <person name="Zeng Q."/>
            <person name="Gargeya S."/>
            <person name="Fitzgerald M."/>
            <person name="Haas B."/>
            <person name="Abouelleil A."/>
            <person name="Alvarado L."/>
            <person name="Arachchi H.M."/>
            <person name="Berlin A."/>
            <person name="Chapman S.B."/>
            <person name="Gearin G."/>
            <person name="Goldberg J."/>
            <person name="Griggs A."/>
            <person name="Gujja S."/>
            <person name="Hansen M."/>
            <person name="Heiman D."/>
            <person name="Howarth C."/>
            <person name="Larimer J."/>
            <person name="Lui A."/>
            <person name="MacDonald P.J.P."/>
            <person name="McCowen C."/>
            <person name="Montmayeur A."/>
            <person name="Murphy C."/>
            <person name="Neiman D."/>
            <person name="Pearson M."/>
            <person name="Priest M."/>
            <person name="Roberts A."/>
            <person name="Saif S."/>
            <person name="Shea T."/>
            <person name="Sisk P."/>
            <person name="Stolte C."/>
            <person name="Sykes S."/>
            <person name="Wortman J."/>
            <person name="Nusbaum C."/>
            <person name="Birren B."/>
        </authorList>
    </citation>
    <scope>NUCLEOTIDE SEQUENCE [LARGE SCALE GENOMIC DNA]</scope>
    <source>
        <strain evidence="2 3">ATCC 38327</strain>
    </source>
</reference>
<reference evidence="3" key="2">
    <citation type="submission" date="2009-11" db="EMBL/GenBank/DDBJ databases">
        <title>The Genome Sequence of Allomyces macrogynus strain ATCC 38327.</title>
        <authorList>
            <consortium name="The Broad Institute Genome Sequencing Platform"/>
            <person name="Russ C."/>
            <person name="Cuomo C."/>
            <person name="Shea T."/>
            <person name="Young S.K."/>
            <person name="Zeng Q."/>
            <person name="Koehrsen M."/>
            <person name="Haas B."/>
            <person name="Borodovsky M."/>
            <person name="Guigo R."/>
            <person name="Alvarado L."/>
            <person name="Berlin A."/>
            <person name="Borenstein D."/>
            <person name="Chen Z."/>
            <person name="Engels R."/>
            <person name="Freedman E."/>
            <person name="Gellesch M."/>
            <person name="Goldberg J."/>
            <person name="Griggs A."/>
            <person name="Gujja S."/>
            <person name="Heiman D."/>
            <person name="Hepburn T."/>
            <person name="Howarth C."/>
            <person name="Jen D."/>
            <person name="Larson L."/>
            <person name="Lewis B."/>
            <person name="Mehta T."/>
            <person name="Park D."/>
            <person name="Pearson M."/>
            <person name="Roberts A."/>
            <person name="Saif S."/>
            <person name="Shenoy N."/>
            <person name="Sisk P."/>
            <person name="Stolte C."/>
            <person name="Sykes S."/>
            <person name="Walk T."/>
            <person name="White J."/>
            <person name="Yandava C."/>
            <person name="Burger G."/>
            <person name="Gray M.W."/>
            <person name="Holland P.W.H."/>
            <person name="King N."/>
            <person name="Lang F.B.F."/>
            <person name="Roger A.J."/>
            <person name="Ruiz-Trillo I."/>
            <person name="Lander E."/>
            <person name="Nusbaum C."/>
        </authorList>
    </citation>
    <scope>NUCLEOTIDE SEQUENCE [LARGE SCALE GENOMIC DNA]</scope>
    <source>
        <strain evidence="3">ATCC 38327</strain>
    </source>
</reference>
<keyword evidence="3" id="KW-1185">Reference proteome</keyword>
<organism evidence="2 3">
    <name type="scientific">Allomyces macrogynus (strain ATCC 38327)</name>
    <name type="common">Allomyces javanicus var. macrogynus</name>
    <dbReference type="NCBI Taxonomy" id="578462"/>
    <lineage>
        <taxon>Eukaryota</taxon>
        <taxon>Fungi</taxon>
        <taxon>Fungi incertae sedis</taxon>
        <taxon>Blastocladiomycota</taxon>
        <taxon>Blastocladiomycetes</taxon>
        <taxon>Blastocladiales</taxon>
        <taxon>Blastocladiaceae</taxon>
        <taxon>Allomyces</taxon>
    </lineage>
</organism>
<evidence type="ECO:0000313" key="2">
    <source>
        <dbReference type="EMBL" id="KNE71407.1"/>
    </source>
</evidence>
<name>A0A0L0T9I2_ALLM3</name>
<dbReference type="OrthoDB" id="10377602at2759"/>
<evidence type="ECO:0000313" key="3">
    <source>
        <dbReference type="Proteomes" id="UP000054350"/>
    </source>
</evidence>
<proteinExistence type="predicted"/>
<feature type="compositionally biased region" description="Basic residues" evidence="1">
    <location>
        <begin position="497"/>
        <end position="507"/>
    </location>
</feature>
<dbReference type="Proteomes" id="UP000054350">
    <property type="component" value="Unassembled WGS sequence"/>
</dbReference>
<feature type="compositionally biased region" description="Basic and acidic residues" evidence="1">
    <location>
        <begin position="1"/>
        <end position="10"/>
    </location>
</feature>
<evidence type="ECO:0000256" key="1">
    <source>
        <dbReference type="SAM" id="MobiDB-lite"/>
    </source>
</evidence>
<protein>
    <submittedName>
        <fullName evidence="2">Uncharacterized protein</fullName>
    </submittedName>
</protein>
<dbReference type="AlphaFoldDB" id="A0A0L0T9I2"/>
<feature type="region of interest" description="Disordered" evidence="1">
    <location>
        <begin position="1"/>
        <end position="53"/>
    </location>
</feature>
<feature type="region of interest" description="Disordered" evidence="1">
    <location>
        <begin position="467"/>
        <end position="519"/>
    </location>
</feature>
<gene>
    <name evidence="2" type="ORF">AMAG_15642</name>
</gene>
<sequence length="582" mass="64168">MQQADQEQHPNEANAIPKPNRRRPHVMVPTTVPAPKPARERVPSRPRRQHAATVPDGYAVIRTLASAAVDEYLAAIDPSPARARAALAQSSSRAVAAMLDMADKVDRDAQTAVFEAGGLPALAHTAYAWENDIISGQPCIEKYGAERDHPVPVVMRGLDLIALALPPRAALDAVMAVIVALVDYQKQAEAANRTLTRSLGHQLVLAALIVQHARIVLLEECRNHDHFFAWFQDVYPALWTDASSGLVLTWVLQRTLLAARHARASPSTLHLLNAIQARYVEFVGSSLMVATTSTEIHHAAVILMIQIVDTVTTTANATFTPDFLELLLAVKRSDISSKKLMMLLEDVTRLRQIVAQHLWQHPQLYLRNKNELMAVLWLDDDRDTFLPIRGEAAAFIVGLLRHHDQTAVWWRAVLSHVSTHPLLTHEIVVRLAKAPTDLLAEWQKHIAQLDSTIQTISNKVCLLHSPRSSPLSPPTLINSPRLENPHRRGHGAPSRIPHPRRPRRRAPARSVQASGPANAHALITASVPVPVHCRGRVARCYSRLGGRGHRLCPVPTRRAARPRSCGTVCCAAPHCDVGRVRA</sequence>
<feature type="compositionally biased region" description="Low complexity" evidence="1">
    <location>
        <begin position="467"/>
        <end position="476"/>
    </location>
</feature>